<evidence type="ECO:0000313" key="1">
    <source>
        <dbReference type="EMBL" id="QGZ91848.1"/>
    </source>
</evidence>
<sequence>MPNRLCRYTREEQEKILDTHPFFTGICPDCKHIFTTSPAPREPWQCPECGWREKD</sequence>
<accession>A0A857D7E8</accession>
<proteinExistence type="predicted"/>
<dbReference type="EMBL" id="CP046973">
    <property type="protein sequence ID" value="QGZ91848.1"/>
    <property type="molecule type" value="Genomic_DNA"/>
</dbReference>
<reference evidence="1 2" key="1">
    <citation type="submission" date="2019-12" db="EMBL/GenBank/DDBJ databases">
        <title>Complete genome sequence of Microcystis aeruginosa strain FD4.</title>
        <authorList>
            <person name="Urakawa H."/>
        </authorList>
    </citation>
    <scope>NUCLEOTIDE SEQUENCE [LARGE SCALE GENOMIC DNA]</scope>
    <source>
        <strain evidence="1 2">FD4</strain>
    </source>
</reference>
<gene>
    <name evidence="1" type="ORF">GQR42_22335</name>
</gene>
<protein>
    <submittedName>
        <fullName evidence="1">Uncharacterized protein</fullName>
    </submittedName>
</protein>
<evidence type="ECO:0000313" key="2">
    <source>
        <dbReference type="Proteomes" id="UP000438345"/>
    </source>
</evidence>
<name>A0A857D7E8_MICAE</name>
<dbReference type="Proteomes" id="UP000438345">
    <property type="component" value="Chromosome"/>
</dbReference>
<dbReference type="AlphaFoldDB" id="A0A857D7E8"/>
<dbReference type="RefSeq" id="WP_158201658.1">
    <property type="nucleotide sequence ID" value="NZ_CP046973.1"/>
</dbReference>
<organism evidence="1 2">
    <name type="scientific">Microcystis aeruginosa FD4</name>
    <dbReference type="NCBI Taxonomy" id="2686288"/>
    <lineage>
        <taxon>Bacteria</taxon>
        <taxon>Bacillati</taxon>
        <taxon>Cyanobacteriota</taxon>
        <taxon>Cyanophyceae</taxon>
        <taxon>Oscillatoriophycideae</taxon>
        <taxon>Chroococcales</taxon>
        <taxon>Microcystaceae</taxon>
        <taxon>Microcystis</taxon>
    </lineage>
</organism>